<dbReference type="PANTHER" id="PTHR11799:SF30">
    <property type="entry name" value="SERUM PARAOXONASE_ARYLESTERASE 2"/>
    <property type="match status" value="1"/>
</dbReference>
<keyword evidence="3" id="KW-1185">Reference proteome</keyword>
<dbReference type="InterPro" id="IPR011042">
    <property type="entry name" value="6-blade_b-propeller_TolB-like"/>
</dbReference>
<accession>A0A517LIY8</accession>
<evidence type="ECO:0000256" key="1">
    <source>
        <dbReference type="SAM" id="Phobius"/>
    </source>
</evidence>
<dbReference type="SUPFAM" id="SSF63829">
    <property type="entry name" value="Calcium-dependent phosphotriesterase"/>
    <property type="match status" value="1"/>
</dbReference>
<organism evidence="2 3">
    <name type="scientific">Venturia effusa</name>
    <dbReference type="NCBI Taxonomy" id="50376"/>
    <lineage>
        <taxon>Eukaryota</taxon>
        <taxon>Fungi</taxon>
        <taxon>Dikarya</taxon>
        <taxon>Ascomycota</taxon>
        <taxon>Pezizomycotina</taxon>
        <taxon>Dothideomycetes</taxon>
        <taxon>Pleosporomycetidae</taxon>
        <taxon>Venturiales</taxon>
        <taxon>Venturiaceae</taxon>
        <taxon>Venturia</taxon>
    </lineage>
</organism>
<dbReference type="InterPro" id="IPR051288">
    <property type="entry name" value="Serum_paraoxonase/arylesterase"/>
</dbReference>
<reference evidence="2 3" key="1">
    <citation type="submission" date="2019-07" db="EMBL/GenBank/DDBJ databases">
        <title>Finished genome of Venturia effusa.</title>
        <authorList>
            <person name="Young C.A."/>
            <person name="Cox M.P."/>
            <person name="Ganley A.R.D."/>
            <person name="David W.J."/>
        </authorList>
    </citation>
    <scope>NUCLEOTIDE SEQUENCE [LARGE SCALE GENOMIC DNA]</scope>
    <source>
        <strain evidence="3">albino</strain>
    </source>
</reference>
<dbReference type="EMBL" id="CP042197">
    <property type="protein sequence ID" value="QDS75593.1"/>
    <property type="molecule type" value="Genomic_DNA"/>
</dbReference>
<dbReference type="OrthoDB" id="5307922at2759"/>
<dbReference type="Gene3D" id="2.120.10.30">
    <property type="entry name" value="TolB, C-terminal domain"/>
    <property type="match status" value="1"/>
</dbReference>
<keyword evidence="1" id="KW-0472">Membrane</keyword>
<protein>
    <recommendedName>
        <fullName evidence="4">Calcium-dependent phosphotriesterase</fullName>
    </recommendedName>
</protein>
<keyword evidence="1" id="KW-1133">Transmembrane helix</keyword>
<gene>
    <name evidence="2" type="ORF">FKW77_006300</name>
</gene>
<dbReference type="AlphaFoldDB" id="A0A517LIY8"/>
<proteinExistence type="predicted"/>
<dbReference type="PANTHER" id="PTHR11799">
    <property type="entry name" value="PARAOXONASE"/>
    <property type="match status" value="1"/>
</dbReference>
<keyword evidence="1" id="KW-0812">Transmembrane</keyword>
<dbReference type="Proteomes" id="UP000316270">
    <property type="component" value="Chromosome 13"/>
</dbReference>
<evidence type="ECO:0000313" key="3">
    <source>
        <dbReference type="Proteomes" id="UP000316270"/>
    </source>
</evidence>
<sequence>MATWTRRTIIVVFLAIAGPFLVDHLYPAYLMIRNHPAVLKNVNKFSAYKVAFEDEVRNCEDVVMDENKGVVIFSCDAGRDKWNTVMGTFIDPTETVGALWYHKYPETSWDEKPHIHQLKIDGFSDEQQKNFHPLGLGLHAETQTLYVVNHAQSGPTIEVFEVNEEATGATHRQTISHPLLHTPNSISPLSDHELLITNDHEYEVRDERLKAMLETYLSYPGGSVVYLNLKTNEAKIVASGIPFANGITMLNSTHVAVASTTTPSFSVYAINASTRDLELTLKVSVPFWIDNLKTDSAGTLLMAGHPWVPALTKVSKTNHLYDHAGKGGLAAGVKQGKKLLPLEGRPRTASWVAEWDGNAQGKIRDLFVGGLGEFGSSTSIVRDLGRGVGS</sequence>
<name>A0A517LIY8_9PEZI</name>
<evidence type="ECO:0000313" key="2">
    <source>
        <dbReference type="EMBL" id="QDS75593.1"/>
    </source>
</evidence>
<feature type="transmembrane region" description="Helical" evidence="1">
    <location>
        <begin position="9"/>
        <end position="32"/>
    </location>
</feature>
<evidence type="ECO:0008006" key="4">
    <source>
        <dbReference type="Google" id="ProtNLM"/>
    </source>
</evidence>